<dbReference type="Pfam" id="PF12837">
    <property type="entry name" value="Fer4_6"/>
    <property type="match status" value="1"/>
</dbReference>
<dbReference type="Gene3D" id="3.30.70.20">
    <property type="match status" value="1"/>
</dbReference>
<dbReference type="KEGG" id="tcm:HL41_05040"/>
<dbReference type="AlphaFoldDB" id="A0A075WT43"/>
<dbReference type="HOGENOM" id="CLU_074768_0_0_0"/>
<keyword evidence="3" id="KW-1185">Reference proteome</keyword>
<feature type="domain" description="4Fe-4S ferredoxin-type" evidence="1">
    <location>
        <begin position="35"/>
        <end position="64"/>
    </location>
</feature>
<proteinExistence type="predicted"/>
<dbReference type="InterPro" id="IPR052911">
    <property type="entry name" value="Corrinoid_activation_enz"/>
</dbReference>
<dbReference type="PaxDb" id="289377-HL41_05040"/>
<evidence type="ECO:0000259" key="1">
    <source>
        <dbReference type="PROSITE" id="PS51379"/>
    </source>
</evidence>
<dbReference type="SUPFAM" id="SSF54862">
    <property type="entry name" value="4Fe-4S ferredoxins"/>
    <property type="match status" value="1"/>
</dbReference>
<dbReference type="RefSeq" id="WP_038060676.1">
    <property type="nucleotide sequence ID" value="NZ_CP008796.1"/>
</dbReference>
<dbReference type="Pfam" id="PF00037">
    <property type="entry name" value="Fer4"/>
    <property type="match status" value="1"/>
</dbReference>
<protein>
    <submittedName>
        <fullName evidence="2">4Fe-4S ferredoxin</fullName>
    </submittedName>
</protein>
<name>A0A075WT43_9BACT</name>
<sequence length="221" mass="24012">MKASKIIEIDEELCNGCGQCVIACHEGAIAIVNGKAKLVAEEVCDGLGACIGECPTGAIKLIEKPQTSSFLPCGCPSHQIKEFIPKNQPTGATEIPSSLSHWPVKLRLVPPSAKFLKGANLLICADCVAVAYPHLHTHLLPGKKILTGCPKFDPPELYWENLSEILHQAQPNGLEIAIMEVPCCKNLVKLLLDVRKTLSQKLPFKVYTISIDGRLKDIEEV</sequence>
<reference evidence="2 3" key="1">
    <citation type="journal article" date="2015" name="Genome Announc.">
        <title>Genome Sequence of a Sulfate-Reducing Thermophilic Bacterium, Thermodesulfobacterium commune DSM 2178T (Phylum Thermodesulfobacteria).</title>
        <authorList>
            <person name="Bhatnagar S."/>
            <person name="Badger J.H."/>
            <person name="Madupu R."/>
            <person name="Khouri H.M."/>
            <person name="O'Connor E.M."/>
            <person name="Robb F.T."/>
            <person name="Ward N.L."/>
            <person name="Eisen J.A."/>
        </authorList>
    </citation>
    <scope>NUCLEOTIDE SEQUENCE [LARGE SCALE GENOMIC DNA]</scope>
    <source>
        <strain evidence="2 3">DSM 2178</strain>
    </source>
</reference>
<evidence type="ECO:0000313" key="2">
    <source>
        <dbReference type="EMBL" id="AIH04175.1"/>
    </source>
</evidence>
<accession>A0A075WT43</accession>
<gene>
    <name evidence="2" type="ORF">HL41_05040</name>
</gene>
<dbReference type="PROSITE" id="PS51379">
    <property type="entry name" value="4FE4S_FER_2"/>
    <property type="match status" value="2"/>
</dbReference>
<dbReference type="InterPro" id="IPR017896">
    <property type="entry name" value="4Fe4S_Fe-S-bd"/>
</dbReference>
<dbReference type="OrthoDB" id="9795268at2"/>
<dbReference type="EMBL" id="CP008796">
    <property type="protein sequence ID" value="AIH04175.1"/>
    <property type="molecule type" value="Genomic_DNA"/>
</dbReference>
<organism evidence="2 3">
    <name type="scientific">Thermodesulfobacterium commune DSM 2178</name>
    <dbReference type="NCBI Taxonomy" id="289377"/>
    <lineage>
        <taxon>Bacteria</taxon>
        <taxon>Pseudomonadati</taxon>
        <taxon>Thermodesulfobacteriota</taxon>
        <taxon>Thermodesulfobacteria</taxon>
        <taxon>Thermodesulfobacteriales</taxon>
        <taxon>Thermodesulfobacteriaceae</taxon>
        <taxon>Thermodesulfobacterium</taxon>
    </lineage>
</organism>
<dbReference type="eggNOG" id="COG1149">
    <property type="taxonomic scope" value="Bacteria"/>
</dbReference>
<feature type="domain" description="4Fe-4S ferredoxin-type" evidence="1">
    <location>
        <begin position="5"/>
        <end position="34"/>
    </location>
</feature>
<dbReference type="Proteomes" id="UP000028481">
    <property type="component" value="Chromosome"/>
</dbReference>
<dbReference type="STRING" id="289377.HL41_05040"/>
<dbReference type="PANTHER" id="PTHR42895:SF1">
    <property type="entry name" value="IRON-SULFUR CLUSTER PROTEIN"/>
    <property type="match status" value="1"/>
</dbReference>
<dbReference type="PANTHER" id="PTHR42895">
    <property type="entry name" value="IRON-SULFUR CLUSTER-BINDING PROTEIN-RELATED"/>
    <property type="match status" value="1"/>
</dbReference>
<evidence type="ECO:0000313" key="3">
    <source>
        <dbReference type="Proteomes" id="UP000028481"/>
    </source>
</evidence>